<comment type="caution">
    <text evidence="2">The sequence shown here is derived from an EMBL/GenBank/DDBJ whole genome shotgun (WGS) entry which is preliminary data.</text>
</comment>
<evidence type="ECO:0000313" key="1">
    <source>
        <dbReference type="EMBL" id="NCN64737.1"/>
    </source>
</evidence>
<sequence>MIDTETGNKKWEFIPDSKIRGDCFDDMFGSYIFDKEYVGVVADDGLYILGAHPFKLTSLRSDISKSLRF</sequence>
<reference evidence="2" key="1">
    <citation type="submission" date="2019-11" db="EMBL/GenBank/DDBJ databases">
        <title>Lipid analysis of CO2-rich subsurface aquifers suggests an autotrophy-based deep biosphere with lysolipids enriched in CPR bacteria.</title>
        <authorList>
            <person name="Probst A.J."/>
            <person name="Elling F.J."/>
            <person name="Castelle C.J."/>
            <person name="Zhu Q."/>
            <person name="Elvert M."/>
            <person name="Birarda G."/>
            <person name="Holman H.-Y."/>
            <person name="Lane K.R."/>
            <person name="Ladd B."/>
            <person name="Ryan M.C."/>
            <person name="Woyke T."/>
            <person name="Hinrichs K.-U."/>
            <person name="Banfield J.F."/>
        </authorList>
    </citation>
    <scope>NUCLEOTIDE SEQUENCE</scope>
    <source>
        <strain evidence="1">CG_2015-01_33_1645</strain>
        <strain evidence="2">CG_2015-04_33_537</strain>
    </source>
</reference>
<protein>
    <submittedName>
        <fullName evidence="2">Uncharacterized protein</fullName>
    </submittedName>
</protein>
<accession>A0A8J7YUB8</accession>
<dbReference type="Proteomes" id="UP000738826">
    <property type="component" value="Unassembled WGS sequence"/>
</dbReference>
<evidence type="ECO:0000313" key="2">
    <source>
        <dbReference type="EMBL" id="NCS91274.1"/>
    </source>
</evidence>
<name>A0A8J7YUB8_9ARCH</name>
<dbReference type="EMBL" id="JAACVF010000038">
    <property type="protein sequence ID" value="NCN64737.1"/>
    <property type="molecule type" value="Genomic_DNA"/>
</dbReference>
<evidence type="ECO:0000313" key="3">
    <source>
        <dbReference type="Proteomes" id="UP000738826"/>
    </source>
</evidence>
<dbReference type="EMBL" id="JAACQH010000045">
    <property type="protein sequence ID" value="NCS91274.1"/>
    <property type="molecule type" value="Genomic_DNA"/>
</dbReference>
<proteinExistence type="predicted"/>
<gene>
    <name evidence="2" type="ORF">GW779_02465</name>
    <name evidence="1" type="ORF">GW910_01490</name>
</gene>
<organism evidence="2 3">
    <name type="scientific">Candidatus Altarchaeum hamiconexum</name>
    <dbReference type="NCBI Taxonomy" id="1803513"/>
    <lineage>
        <taxon>Archaea</taxon>
        <taxon>Candidatus Altarchaeota</taxon>
        <taxon>Candidatus Altiarchaeia</taxon>
        <taxon>Candidatus Altarchaeales</taxon>
        <taxon>Candidatus Altarchaeaceae</taxon>
        <taxon>Candidatus Altarchaeum</taxon>
    </lineage>
</organism>
<dbReference type="Proteomes" id="UP000768163">
    <property type="component" value="Unassembled WGS sequence"/>
</dbReference>
<dbReference type="AlphaFoldDB" id="A0A8J7YUB8"/>